<dbReference type="AlphaFoldDB" id="A0A075K3L3"/>
<keyword evidence="1" id="KW-0472">Membrane</keyword>
<feature type="transmembrane region" description="Helical" evidence="1">
    <location>
        <begin position="6"/>
        <end position="24"/>
    </location>
</feature>
<dbReference type="KEGG" id="dja:HY57_15875"/>
<protein>
    <submittedName>
        <fullName evidence="3">Membrane protein</fullName>
    </submittedName>
</protein>
<dbReference type="PATRIC" id="fig|1217721.7.peg.3254"/>
<sequence>MTFFWHDWAGYIGVALVLLAFLLLQAHKLHGNGLAYQLMNVLGALGVILSLVFGTAMNWPAFLMQVAWIVIGVYGIVHSSRARRDARELGRKIAS</sequence>
<reference evidence="3 4" key="1">
    <citation type="submission" date="2014-07" db="EMBL/GenBank/DDBJ databases">
        <title>Complete Genome Sequence of Dyella japonica Strain A8 Isolated from Malaysian Tropical Soil.</title>
        <authorList>
            <person name="Hui R.K.H."/>
            <person name="Chen J.-W."/>
            <person name="Chan K.-G."/>
            <person name="Leung F.C.C."/>
        </authorList>
    </citation>
    <scope>NUCLEOTIDE SEQUENCE [LARGE SCALE GENOMIC DNA]</scope>
    <source>
        <strain evidence="3 4">A8</strain>
    </source>
</reference>
<dbReference type="RefSeq" id="WP_019464984.1">
    <property type="nucleotide sequence ID" value="NZ_ALOY01000144.1"/>
</dbReference>
<gene>
    <name evidence="3" type="ORF">HY57_15875</name>
</gene>
<dbReference type="NCBIfam" id="NF047864">
    <property type="entry name" value="CBU_0592_membra"/>
    <property type="match status" value="1"/>
</dbReference>
<dbReference type="EMBL" id="CP008884">
    <property type="protein sequence ID" value="AIF48610.1"/>
    <property type="molecule type" value="Genomic_DNA"/>
</dbReference>
<dbReference type="HOGENOM" id="CLU_160525_0_1_6"/>
<organism evidence="3 4">
    <name type="scientific">Dyella japonica A8</name>
    <dbReference type="NCBI Taxonomy" id="1217721"/>
    <lineage>
        <taxon>Bacteria</taxon>
        <taxon>Pseudomonadati</taxon>
        <taxon>Pseudomonadota</taxon>
        <taxon>Gammaproteobacteria</taxon>
        <taxon>Lysobacterales</taxon>
        <taxon>Rhodanobacteraceae</taxon>
        <taxon>Dyella</taxon>
    </lineage>
</organism>
<dbReference type="OrthoDB" id="5957557at2"/>
<evidence type="ECO:0000313" key="4">
    <source>
        <dbReference type="Proteomes" id="UP000027987"/>
    </source>
</evidence>
<evidence type="ECO:0000313" key="3">
    <source>
        <dbReference type="EMBL" id="AIF48610.1"/>
    </source>
</evidence>
<accession>A0A075K3L3</accession>
<name>A0A075K3L3_9GAMM</name>
<feature type="transmembrane region" description="Helical" evidence="1">
    <location>
        <begin position="36"/>
        <end position="53"/>
    </location>
</feature>
<keyword evidence="4" id="KW-1185">Reference proteome</keyword>
<dbReference type="Pfam" id="PF26604">
    <property type="entry name" value="CBU_0592"/>
    <property type="match status" value="1"/>
</dbReference>
<dbReference type="STRING" id="1217721.HY57_15875"/>
<keyword evidence="1" id="KW-0812">Transmembrane</keyword>
<proteinExistence type="predicted"/>
<keyword evidence="1" id="KW-1133">Transmembrane helix</keyword>
<evidence type="ECO:0000259" key="2">
    <source>
        <dbReference type="Pfam" id="PF26604"/>
    </source>
</evidence>
<dbReference type="Proteomes" id="UP000027987">
    <property type="component" value="Chromosome"/>
</dbReference>
<dbReference type="InterPro" id="IPR058058">
    <property type="entry name" value="CBU_0592-like"/>
</dbReference>
<feature type="domain" description="CBU-0592-like" evidence="2">
    <location>
        <begin position="6"/>
        <end position="83"/>
    </location>
</feature>
<evidence type="ECO:0000256" key="1">
    <source>
        <dbReference type="SAM" id="Phobius"/>
    </source>
</evidence>
<feature type="transmembrane region" description="Helical" evidence="1">
    <location>
        <begin position="59"/>
        <end position="77"/>
    </location>
</feature>